<dbReference type="AlphaFoldDB" id="A0A4S8YUP9"/>
<dbReference type="EMBL" id="QZBS01000002">
    <property type="protein sequence ID" value="THZ79736.1"/>
    <property type="molecule type" value="Genomic_DNA"/>
</dbReference>
<proteinExistence type="predicted"/>
<evidence type="ECO:0000313" key="10">
    <source>
        <dbReference type="Proteomes" id="UP000310374"/>
    </source>
</evidence>
<dbReference type="Proteomes" id="UP000310374">
    <property type="component" value="Unassembled WGS sequence"/>
</dbReference>
<dbReference type="Proteomes" id="UP000308014">
    <property type="component" value="Unassembled WGS sequence"/>
</dbReference>
<organism evidence="4 6">
    <name type="scientific">Aureobasidium pullulans</name>
    <name type="common">Black yeast</name>
    <name type="synonym">Pullularia pullulans</name>
    <dbReference type="NCBI Taxonomy" id="5580"/>
    <lineage>
        <taxon>Eukaryota</taxon>
        <taxon>Fungi</taxon>
        <taxon>Dikarya</taxon>
        <taxon>Ascomycota</taxon>
        <taxon>Pezizomycotina</taxon>
        <taxon>Dothideomycetes</taxon>
        <taxon>Dothideomycetidae</taxon>
        <taxon>Dothideales</taxon>
        <taxon>Saccotheciaceae</taxon>
        <taxon>Aureobasidium</taxon>
    </lineage>
</organism>
<protein>
    <submittedName>
        <fullName evidence="4">Uncharacterized protein</fullName>
    </submittedName>
</protein>
<evidence type="ECO:0000313" key="2">
    <source>
        <dbReference type="EMBL" id="THW47347.1"/>
    </source>
</evidence>
<evidence type="ECO:0000313" key="9">
    <source>
        <dbReference type="Proteomes" id="UP000309734"/>
    </source>
</evidence>
<evidence type="ECO:0000313" key="7">
    <source>
        <dbReference type="Proteomes" id="UP000308014"/>
    </source>
</evidence>
<reference evidence="6 7" key="1">
    <citation type="submission" date="2018-10" db="EMBL/GenBank/DDBJ databases">
        <title>Fifty Aureobasidium pullulans genomes reveal a recombining polyextremotolerant generalist.</title>
        <authorList>
            <person name="Gostincar C."/>
            <person name="Turk M."/>
            <person name="Zajc J."/>
            <person name="Gunde-Cimerman N."/>
        </authorList>
    </citation>
    <scope>NUCLEOTIDE SEQUENCE [LARGE SCALE GENOMIC DNA]</scope>
    <source>
        <strain evidence="3 10">EXF-10081</strain>
        <strain evidence="2 8">EXF-10796</strain>
        <strain evidence="1 7">EXF-11318</strain>
        <strain evidence="5 9">EXF-3519</strain>
        <strain evidence="4 6">EXF-4256</strain>
    </source>
</reference>
<sequence length="121" mass="13306">MPSLTGDLTRLPLHVIDPLCSLASGRSLRLCKLPSFQHARFPLVHARPPSSAEFHLQSIVPVSMESSRLQQSPCPSQRCLQMPLESVPHDLSMSPTKSACVRGPHGPPPLSRLLQIELWAD</sequence>
<evidence type="ECO:0000313" key="5">
    <source>
        <dbReference type="EMBL" id="THZ79736.1"/>
    </source>
</evidence>
<dbReference type="EMBL" id="QZAT01000319">
    <property type="protein sequence ID" value="THX19828.1"/>
    <property type="molecule type" value="Genomic_DNA"/>
</dbReference>
<evidence type="ECO:0000313" key="8">
    <source>
        <dbReference type="Proteomes" id="UP000309076"/>
    </source>
</evidence>
<dbReference type="EMBL" id="QZBJ01000033">
    <property type="protein sequence ID" value="THY73837.1"/>
    <property type="molecule type" value="Genomic_DNA"/>
</dbReference>
<dbReference type="EMBL" id="QZAM01000049">
    <property type="protein sequence ID" value="THW47347.1"/>
    <property type="molecule type" value="Genomic_DNA"/>
</dbReference>
<name>A0A4S8YUP9_AURPU</name>
<dbReference type="EMBL" id="QZAJ01000378">
    <property type="protein sequence ID" value="THW10870.1"/>
    <property type="molecule type" value="Genomic_DNA"/>
</dbReference>
<gene>
    <name evidence="5" type="ORF">D6C85_00312</name>
    <name evidence="4" type="ORF">D6C94_05368</name>
    <name evidence="3" type="ORF">D6D12_10589</name>
    <name evidence="2" type="ORF">D6D21_03475</name>
    <name evidence="1" type="ORF">D6D24_07600</name>
</gene>
<evidence type="ECO:0000313" key="1">
    <source>
        <dbReference type="EMBL" id="THW10870.1"/>
    </source>
</evidence>
<evidence type="ECO:0000313" key="3">
    <source>
        <dbReference type="EMBL" id="THX19828.1"/>
    </source>
</evidence>
<evidence type="ECO:0000313" key="6">
    <source>
        <dbReference type="Proteomes" id="UP000305064"/>
    </source>
</evidence>
<dbReference type="Proteomes" id="UP000305064">
    <property type="component" value="Unassembled WGS sequence"/>
</dbReference>
<dbReference type="Proteomes" id="UP000309734">
    <property type="component" value="Unassembled WGS sequence"/>
</dbReference>
<evidence type="ECO:0000313" key="4">
    <source>
        <dbReference type="EMBL" id="THY73837.1"/>
    </source>
</evidence>
<accession>A0A4S8YUP9</accession>
<dbReference type="Proteomes" id="UP000309076">
    <property type="component" value="Unassembled WGS sequence"/>
</dbReference>
<comment type="caution">
    <text evidence="4">The sequence shown here is derived from an EMBL/GenBank/DDBJ whole genome shotgun (WGS) entry which is preliminary data.</text>
</comment>